<name>A0A8H9GJD0_9MICO</name>
<proteinExistence type="predicted"/>
<keyword evidence="2" id="KW-0472">Membrane</keyword>
<reference evidence="3" key="1">
    <citation type="journal article" date="2014" name="Int. J. Syst. Evol. Microbiol.">
        <title>Complete genome sequence of Corynebacterium casei LMG S-19264T (=DSM 44701T), isolated from a smear-ripened cheese.</title>
        <authorList>
            <consortium name="US DOE Joint Genome Institute (JGI-PGF)"/>
            <person name="Walter F."/>
            <person name="Albersmeier A."/>
            <person name="Kalinowski J."/>
            <person name="Ruckert C."/>
        </authorList>
    </citation>
    <scope>NUCLEOTIDE SEQUENCE</scope>
    <source>
        <strain evidence="3">JCM 3051</strain>
    </source>
</reference>
<evidence type="ECO:0000313" key="4">
    <source>
        <dbReference type="Proteomes" id="UP000655589"/>
    </source>
</evidence>
<keyword evidence="2" id="KW-0812">Transmembrane</keyword>
<feature type="transmembrane region" description="Helical" evidence="2">
    <location>
        <begin position="255"/>
        <end position="275"/>
    </location>
</feature>
<dbReference type="EMBL" id="BMPT01000006">
    <property type="protein sequence ID" value="GGM24209.1"/>
    <property type="molecule type" value="Genomic_DNA"/>
</dbReference>
<keyword evidence="4" id="KW-1185">Reference proteome</keyword>
<feature type="compositionally biased region" description="Low complexity" evidence="1">
    <location>
        <begin position="18"/>
        <end position="36"/>
    </location>
</feature>
<feature type="region of interest" description="Disordered" evidence="1">
    <location>
        <begin position="1"/>
        <end position="36"/>
    </location>
</feature>
<gene>
    <name evidence="3" type="ORF">GCM10010102_19850</name>
</gene>
<organism evidence="3 4">
    <name type="scientific">Promicromonospora citrea</name>
    <dbReference type="NCBI Taxonomy" id="43677"/>
    <lineage>
        <taxon>Bacteria</taxon>
        <taxon>Bacillati</taxon>
        <taxon>Actinomycetota</taxon>
        <taxon>Actinomycetes</taxon>
        <taxon>Micrococcales</taxon>
        <taxon>Promicromonosporaceae</taxon>
        <taxon>Promicromonospora</taxon>
    </lineage>
</organism>
<evidence type="ECO:0000313" key="3">
    <source>
        <dbReference type="EMBL" id="GGM24209.1"/>
    </source>
</evidence>
<reference evidence="3" key="2">
    <citation type="submission" date="2020-09" db="EMBL/GenBank/DDBJ databases">
        <authorList>
            <person name="Sun Q."/>
            <person name="Ohkuma M."/>
        </authorList>
    </citation>
    <scope>NUCLEOTIDE SEQUENCE</scope>
    <source>
        <strain evidence="3">JCM 3051</strain>
    </source>
</reference>
<sequence length="677" mass="74585">MSSAGAWQSGAPGGAWQNGAPVGPPNDAAADGAGGVQNVAADGSTVGMQAGVINDSTVHIHSTLYQVNSEDPPEKQFEAGRLRLEGRLPREAEHHISNARFAGLDTPEVRYFWLLSMFSMRSVRDLSREERDRVLDVAESARHEREAGRYAEPLRTVGLLVRHALKGEGDAGSVVSSLSVLPEERRAEIEYHLENVLSGVAKEHVWRDIVERARAERYANGRVDRAWAYFHAVPARPRVAEVSTPADGTAGRATAILASLPAALTALLLVIGALGNLNPTAIVALVVVGFGGVIGVRDAFAWRALHSAAAVLDKRHETPEQKPSTWFTVNLRRNFDADFKKYRPEGITAEAWLAETHGMRQFLQQDLAYAYVDDPSVTNSSVRWMSRYFAKDAARRWAEGTFRARQVASFDGVAAARCVLALGVAAVALLVAVFSEADAATVLFFVISLFTTPAAVRGWYRGYAAQRIVDALRQDAANRLELLEVEYRRWSTMLESRRPSDLEMESWLRADTTILVDDALRKYRVSWRDVIARVVVTSPHGDYRRARITGGPWWYTHMTMQVYLMTDLGVRAFGVPSNFRQGTFGPATEDTFSYDALSSARLEPRPGGSRILVLTLNSGQSTVINIIPGLENSEQPSENEVYENVRLNTDASGIEYALHVLQGVAAEKRAWFVNTSH</sequence>
<feature type="transmembrane region" description="Helical" evidence="2">
    <location>
        <begin position="440"/>
        <end position="460"/>
    </location>
</feature>
<comment type="caution">
    <text evidence="3">The sequence shown here is derived from an EMBL/GenBank/DDBJ whole genome shotgun (WGS) entry which is preliminary data.</text>
</comment>
<feature type="transmembrane region" description="Helical" evidence="2">
    <location>
        <begin position="281"/>
        <end position="300"/>
    </location>
</feature>
<feature type="transmembrane region" description="Helical" evidence="2">
    <location>
        <begin position="413"/>
        <end position="434"/>
    </location>
</feature>
<dbReference type="RefSeq" id="WP_171106236.1">
    <property type="nucleotide sequence ID" value="NZ_BMPT01000006.1"/>
</dbReference>
<evidence type="ECO:0000256" key="1">
    <source>
        <dbReference type="SAM" id="MobiDB-lite"/>
    </source>
</evidence>
<protein>
    <submittedName>
        <fullName evidence="3">Uncharacterized protein</fullName>
    </submittedName>
</protein>
<keyword evidence="2" id="KW-1133">Transmembrane helix</keyword>
<dbReference type="AlphaFoldDB" id="A0A8H9GJD0"/>
<accession>A0A8H9GJD0</accession>
<dbReference type="Proteomes" id="UP000655589">
    <property type="component" value="Unassembled WGS sequence"/>
</dbReference>
<evidence type="ECO:0000256" key="2">
    <source>
        <dbReference type="SAM" id="Phobius"/>
    </source>
</evidence>